<proteinExistence type="predicted"/>
<feature type="region of interest" description="Disordered" evidence="1">
    <location>
        <begin position="35"/>
        <end position="59"/>
    </location>
</feature>
<dbReference type="EMBL" id="JACIJN010000011">
    <property type="protein sequence ID" value="MBB5727118.1"/>
    <property type="molecule type" value="Genomic_DNA"/>
</dbReference>
<dbReference type="InterPro" id="IPR025528">
    <property type="entry name" value="BrnA_antitoxin"/>
</dbReference>
<gene>
    <name evidence="2" type="ORF">FHS97_003072</name>
</gene>
<dbReference type="Proteomes" id="UP000560131">
    <property type="component" value="Unassembled WGS sequence"/>
</dbReference>
<accession>A0ABR6N8L7</accession>
<evidence type="ECO:0000313" key="2">
    <source>
        <dbReference type="EMBL" id="MBB5727118.1"/>
    </source>
</evidence>
<reference evidence="2 3" key="1">
    <citation type="submission" date="2020-08" db="EMBL/GenBank/DDBJ databases">
        <title>Genomic Encyclopedia of Type Strains, Phase IV (KMG-IV): sequencing the most valuable type-strain genomes for metagenomic binning, comparative biology and taxonomic classification.</title>
        <authorList>
            <person name="Goeker M."/>
        </authorList>
    </citation>
    <scope>NUCLEOTIDE SEQUENCE [LARGE SCALE GENOMIC DNA]</scope>
    <source>
        <strain evidence="2 3">DSM 101535</strain>
    </source>
</reference>
<organism evidence="2 3">
    <name type="scientific">Sphingomonas endophytica</name>
    <dbReference type="NCBI Taxonomy" id="869719"/>
    <lineage>
        <taxon>Bacteria</taxon>
        <taxon>Pseudomonadati</taxon>
        <taxon>Pseudomonadota</taxon>
        <taxon>Alphaproteobacteria</taxon>
        <taxon>Sphingomonadales</taxon>
        <taxon>Sphingomonadaceae</taxon>
        <taxon>Sphingomonas</taxon>
    </lineage>
</organism>
<evidence type="ECO:0000256" key="1">
    <source>
        <dbReference type="SAM" id="MobiDB-lite"/>
    </source>
</evidence>
<name>A0ABR6N8L7_9SPHN</name>
<evidence type="ECO:0000313" key="3">
    <source>
        <dbReference type="Proteomes" id="UP000560131"/>
    </source>
</evidence>
<sequence>MASEKPPVVFDDDNPEWTDEDVARARPIAEFPALAKAFPNGSKPRGRPKGSTTSGKSQVTLRLDTDIIERFKADGPGWQSRMNAALRAAVTGQG</sequence>
<feature type="compositionally biased region" description="Polar residues" evidence="1">
    <location>
        <begin position="50"/>
        <end position="59"/>
    </location>
</feature>
<dbReference type="Pfam" id="PF14384">
    <property type="entry name" value="BrnA_antitoxin"/>
    <property type="match status" value="1"/>
</dbReference>
<keyword evidence="3" id="KW-1185">Reference proteome</keyword>
<protein>
    <submittedName>
        <fullName evidence="2">Uncharacterized protein (DUF4415 family)</fullName>
    </submittedName>
</protein>
<dbReference type="RefSeq" id="WP_246346703.1">
    <property type="nucleotide sequence ID" value="NZ_BAABAR010000018.1"/>
</dbReference>
<comment type="caution">
    <text evidence="2">The sequence shown here is derived from an EMBL/GenBank/DDBJ whole genome shotgun (WGS) entry which is preliminary data.</text>
</comment>